<name>A0A0W0G7I6_MONRR</name>
<evidence type="ECO:0000313" key="2">
    <source>
        <dbReference type="Proteomes" id="UP000054988"/>
    </source>
</evidence>
<dbReference type="AlphaFoldDB" id="A0A0W0G7I6"/>
<evidence type="ECO:0000313" key="1">
    <source>
        <dbReference type="EMBL" id="KTB44491.1"/>
    </source>
</evidence>
<accession>A0A0W0G7I6</accession>
<sequence>MAFVIIPNALVVAQSSRCCRSQLLSVIKEPQMFTMTSFKVHSNLCPLWSFPLSRTPFGRWFFTAGLSHRLM</sequence>
<proteinExistence type="predicted"/>
<reference evidence="1 2" key="1">
    <citation type="submission" date="2015-12" db="EMBL/GenBank/DDBJ databases">
        <title>Draft genome sequence of Moniliophthora roreri, the causal agent of frosty pod rot of cacao.</title>
        <authorList>
            <person name="Aime M.C."/>
            <person name="Diaz-Valderrama J.R."/>
            <person name="Kijpornyongpan T."/>
            <person name="Phillips-Mora W."/>
        </authorList>
    </citation>
    <scope>NUCLEOTIDE SEQUENCE [LARGE SCALE GENOMIC DNA]</scope>
    <source>
        <strain evidence="1 2">MCA 2952</strain>
    </source>
</reference>
<gene>
    <name evidence="1" type="ORF">WG66_2933</name>
</gene>
<dbReference type="Proteomes" id="UP000054988">
    <property type="component" value="Unassembled WGS sequence"/>
</dbReference>
<organism evidence="1 2">
    <name type="scientific">Moniliophthora roreri</name>
    <name type="common">Frosty pod rot fungus</name>
    <name type="synonym">Monilia roreri</name>
    <dbReference type="NCBI Taxonomy" id="221103"/>
    <lineage>
        <taxon>Eukaryota</taxon>
        <taxon>Fungi</taxon>
        <taxon>Dikarya</taxon>
        <taxon>Basidiomycota</taxon>
        <taxon>Agaricomycotina</taxon>
        <taxon>Agaricomycetes</taxon>
        <taxon>Agaricomycetidae</taxon>
        <taxon>Agaricales</taxon>
        <taxon>Marasmiineae</taxon>
        <taxon>Marasmiaceae</taxon>
        <taxon>Moniliophthora</taxon>
    </lineage>
</organism>
<protein>
    <submittedName>
        <fullName evidence="1">Uncharacterized protein</fullName>
    </submittedName>
</protein>
<comment type="caution">
    <text evidence="1">The sequence shown here is derived from an EMBL/GenBank/DDBJ whole genome shotgun (WGS) entry which is preliminary data.</text>
</comment>
<dbReference type="EMBL" id="LATX01000909">
    <property type="protein sequence ID" value="KTB44491.1"/>
    <property type="molecule type" value="Genomic_DNA"/>
</dbReference>